<reference evidence="1" key="1">
    <citation type="submission" date="2021-02" db="EMBL/GenBank/DDBJ databases">
        <authorList>
            <person name="Cremers G."/>
            <person name="Picone N."/>
        </authorList>
    </citation>
    <scope>NUCLEOTIDE SEQUENCE</scope>
    <source>
        <strain evidence="1">PQ17</strain>
    </source>
</reference>
<dbReference type="EMBL" id="CAJNOB010000004">
    <property type="protein sequence ID" value="CAF0692536.1"/>
    <property type="molecule type" value="Genomic_DNA"/>
</dbReference>
<gene>
    <name evidence="1" type="ORF">MPNT_120050</name>
</gene>
<evidence type="ECO:0000313" key="2">
    <source>
        <dbReference type="Proteomes" id="UP000663859"/>
    </source>
</evidence>
<accession>A0A8J2BLA9</accession>
<protein>
    <submittedName>
        <fullName evidence="1">Uncharacterized protein</fullName>
    </submittedName>
</protein>
<evidence type="ECO:0000313" key="1">
    <source>
        <dbReference type="EMBL" id="CAF0692536.1"/>
    </source>
</evidence>
<dbReference type="AlphaFoldDB" id="A0A8J2BLA9"/>
<name>A0A8J2BLA9_9BACT</name>
<comment type="caution">
    <text evidence="1">The sequence shown here is derived from an EMBL/GenBank/DDBJ whole genome shotgun (WGS) entry which is preliminary data.</text>
</comment>
<keyword evidence="2" id="KW-1185">Reference proteome</keyword>
<proteinExistence type="predicted"/>
<organism evidence="1 2">
    <name type="scientific">Candidatus Methylacidithermus pantelleriae</name>
    <dbReference type="NCBI Taxonomy" id="2744239"/>
    <lineage>
        <taxon>Bacteria</taxon>
        <taxon>Pseudomonadati</taxon>
        <taxon>Verrucomicrobiota</taxon>
        <taxon>Methylacidiphilae</taxon>
        <taxon>Methylacidiphilales</taxon>
        <taxon>Methylacidiphilaceae</taxon>
        <taxon>Candidatus Methylacidithermus</taxon>
    </lineage>
</organism>
<dbReference type="Proteomes" id="UP000663859">
    <property type="component" value="Unassembled WGS sequence"/>
</dbReference>
<sequence>MARMPGGTPAGLEVQSWLRLCPRGKESLLHPFQPSFYPRAFPQKSRFSTTLVLTALPCLRLGPDPWVLIRYCWSLNRVFFTRLTLRSVGVDPARKAQGQRFFFLSGPAF</sequence>